<feature type="domain" description="Ig-like" evidence="8">
    <location>
        <begin position="696"/>
        <end position="747"/>
    </location>
</feature>
<dbReference type="GO" id="GO:0006508">
    <property type="term" value="P:proteolysis"/>
    <property type="evidence" value="ECO:0007669"/>
    <property type="project" value="UniProtKB-KW"/>
</dbReference>
<name>A0A7X5BUY2_9BACT</name>
<organism evidence="9 10">
    <name type="scientific">Corallococcus exiguus</name>
    <dbReference type="NCBI Taxonomy" id="83462"/>
    <lineage>
        <taxon>Bacteria</taxon>
        <taxon>Pseudomonadati</taxon>
        <taxon>Myxococcota</taxon>
        <taxon>Myxococcia</taxon>
        <taxon>Myxococcales</taxon>
        <taxon>Cystobacterineae</taxon>
        <taxon>Myxococcaceae</taxon>
        <taxon>Corallococcus</taxon>
    </lineage>
</organism>
<evidence type="ECO:0000256" key="5">
    <source>
        <dbReference type="ARBA" id="ARBA00023049"/>
    </source>
</evidence>
<dbReference type="EMBL" id="JAAAPK010000011">
    <property type="protein sequence ID" value="NBC44850.1"/>
    <property type="molecule type" value="Genomic_DNA"/>
</dbReference>
<dbReference type="AlphaFoldDB" id="A0A7X5BUY2"/>
<dbReference type="InterPro" id="IPR001570">
    <property type="entry name" value="Peptidase_M4_C_domain"/>
</dbReference>
<sequence length="1099" mass="118270">MQMRSWLRGSLVLLCLSCGPTSSEDAPEPAQAQARTRAEQLVAERGFDLRDVALIPDAKGGRQTLHFRGVPVWGLEAKSALGQTFFSNARFQPTGAVETEARLTEAQARDAALAALKDATAKVESARLVLLPTEVRQLRKDVAAPRFAGPRNAEDFERVVTGLRLIYLLKLGADGDVSRRWSAQVDARSGEVLRLDPLEHMGVQGTFKKARGTGYFAGAVNMSVFSETFGGATRLRDVYNNDYYAFVPQGRGGTWQLYYTPDLILGDGLRYSGGGTLGTNGETAAVDAYHAVGLAWSVYETFLGRAGPTGDGTPFDVQVHANAENAFYLPGLRNPTLRFGYRSLSENAKTSLTTTDIVAHEMAHDFFGRELAGDPSNVPTEHSERAGLNEGTGDIFGFVTELLRDAKRVSSTSTNIDGVAVKPSNLTLGEETGTTSRSLLAPQYPEWFDSIGQADEHYSGGPLSRMFLLLAYGCSAQTTSPWHCWLVPEGFSGLGPAEALRIWGLAVQLMPLDSDYLQARQAALAAATARDGVLNGNRMKTVARAFAAVNVGYAPDSVPPQTTLSCRQVNQDIECTGTITDAEIPDQYSTAPRLVVDGGAQIKTLSGWQFEQLLPGAALAHGNHTIRLEAWDFWGNLATRTVTVAMDKQAPTFSVLRSGSPKQPRYSVTPSDASGILTVDFGVDGQLLYGIFVPPYEQEFDTSTWTDGNHDVFIRVYDTYMNATVQHFALKADNTPPVLTMTVGAGTESPFTVNVSVTDSSAVARVDFKVDGFVFATRTNEATTYQASYTPLDPLAHNLTVEVTDAFGNKATTSRAAPLDTTPPAVTFAKTQPGSLVRLTVGATDGCGVEYPYALYVDGTLVAQPTTPSYVLEFGESMAAGTHTFQAVVRDLCGNTANFQTAFIKDLTPPVITGITRDDTLPKKPKFTVQCTDTEGVHHVELREGGVVIQTDTTAPYEFVVDTTGRADGDYSLLFQCTDINGVSSSPETRTVTADNTGPTINLTLYGSGRSYLISAEPASDPRGIQSITLAQVLVPAFSVTLTQAPWSAWWNIPGTGSIQSDLPFVATAKDKWGNTSSKSLYCSVSTSSTVAQYRTCHP</sequence>
<dbReference type="PANTHER" id="PTHR33794">
    <property type="entry name" value="BACILLOLYSIN"/>
    <property type="match status" value="1"/>
</dbReference>
<dbReference type="Proteomes" id="UP000537825">
    <property type="component" value="Unassembled WGS sequence"/>
</dbReference>
<dbReference type="InterPro" id="IPR022038">
    <property type="entry name" value="Ig-like_bact"/>
</dbReference>
<evidence type="ECO:0000256" key="2">
    <source>
        <dbReference type="ARBA" id="ARBA00022723"/>
    </source>
</evidence>
<evidence type="ECO:0000313" key="9">
    <source>
        <dbReference type="EMBL" id="NBC44850.1"/>
    </source>
</evidence>
<dbReference type="Pfam" id="PF17957">
    <property type="entry name" value="Big_7"/>
    <property type="match status" value="2"/>
</dbReference>
<keyword evidence="4" id="KW-0862">Zinc</keyword>
<dbReference type="GO" id="GO:0046872">
    <property type="term" value="F:metal ion binding"/>
    <property type="evidence" value="ECO:0007669"/>
    <property type="project" value="UniProtKB-KW"/>
</dbReference>
<proteinExistence type="predicted"/>
<dbReference type="Gene3D" id="1.10.390.10">
    <property type="entry name" value="Neutral Protease Domain 2"/>
    <property type="match status" value="1"/>
</dbReference>
<dbReference type="Gene3D" id="2.60.40.10">
    <property type="entry name" value="Immunoglobulins"/>
    <property type="match status" value="3"/>
</dbReference>
<evidence type="ECO:0000259" key="6">
    <source>
        <dbReference type="Pfam" id="PF01447"/>
    </source>
</evidence>
<dbReference type="Pfam" id="PF01447">
    <property type="entry name" value="Peptidase_M4"/>
    <property type="match status" value="1"/>
</dbReference>
<keyword evidence="10" id="KW-1185">Reference proteome</keyword>
<evidence type="ECO:0000313" key="10">
    <source>
        <dbReference type="Proteomes" id="UP000537825"/>
    </source>
</evidence>
<dbReference type="Pfam" id="PF13750">
    <property type="entry name" value="Big_3_3"/>
    <property type="match status" value="1"/>
</dbReference>
<keyword evidence="2" id="KW-0479">Metal-binding</keyword>
<evidence type="ECO:0000256" key="3">
    <source>
        <dbReference type="ARBA" id="ARBA00022801"/>
    </source>
</evidence>
<feature type="domain" description="Peptidase M4" evidence="6">
    <location>
        <begin position="279"/>
        <end position="366"/>
    </location>
</feature>
<dbReference type="InterPro" id="IPR027268">
    <property type="entry name" value="Peptidase_M4/M1_CTD_sf"/>
</dbReference>
<feature type="domain" description="Peptidase M4 C-terminal" evidence="7">
    <location>
        <begin position="384"/>
        <end position="551"/>
    </location>
</feature>
<dbReference type="PANTHER" id="PTHR33794:SF1">
    <property type="entry name" value="BACILLOLYSIN"/>
    <property type="match status" value="1"/>
</dbReference>
<keyword evidence="3" id="KW-0378">Hydrolase</keyword>
<comment type="caution">
    <text evidence="9">The sequence shown here is derived from an EMBL/GenBank/DDBJ whole genome shotgun (WGS) entry which is preliminary data.</text>
</comment>
<evidence type="ECO:0000256" key="1">
    <source>
        <dbReference type="ARBA" id="ARBA00022670"/>
    </source>
</evidence>
<dbReference type="GO" id="GO:0004222">
    <property type="term" value="F:metalloendopeptidase activity"/>
    <property type="evidence" value="ECO:0007669"/>
    <property type="project" value="InterPro"/>
</dbReference>
<reference evidence="9 10" key="1">
    <citation type="submission" date="2020-01" db="EMBL/GenBank/DDBJ databases">
        <title>The draft genome sequence of Corallococcus exiguus DSM 14696.</title>
        <authorList>
            <person name="Zhang X."/>
            <person name="Zhu H."/>
        </authorList>
    </citation>
    <scope>NUCLEOTIDE SEQUENCE [LARGE SCALE GENOMIC DNA]</scope>
    <source>
        <strain evidence="9 10">DSM 14696</strain>
    </source>
</reference>
<dbReference type="Gene3D" id="3.10.170.10">
    <property type="match status" value="1"/>
</dbReference>
<dbReference type="Pfam" id="PF02868">
    <property type="entry name" value="Peptidase_M4_C"/>
    <property type="match status" value="1"/>
</dbReference>
<evidence type="ECO:0000259" key="8">
    <source>
        <dbReference type="Pfam" id="PF13750"/>
    </source>
</evidence>
<dbReference type="InterPro" id="IPR050728">
    <property type="entry name" value="Zinc_Metalloprotease_M4"/>
</dbReference>
<evidence type="ECO:0000259" key="7">
    <source>
        <dbReference type="Pfam" id="PF02868"/>
    </source>
</evidence>
<dbReference type="InterPro" id="IPR013856">
    <property type="entry name" value="Peptidase_M4_domain"/>
</dbReference>
<gene>
    <name evidence="9" type="ORF">GTZ93_34135</name>
</gene>
<protein>
    <submittedName>
        <fullName evidence="9">Uncharacterized protein</fullName>
    </submittedName>
</protein>
<dbReference type="SUPFAM" id="SSF55486">
    <property type="entry name" value="Metalloproteases ('zincins'), catalytic domain"/>
    <property type="match status" value="1"/>
</dbReference>
<dbReference type="RefSeq" id="WP_161663225.1">
    <property type="nucleotide sequence ID" value="NZ_CBCSLE010000011.1"/>
</dbReference>
<keyword evidence="5" id="KW-0482">Metalloprotease</keyword>
<dbReference type="InterPro" id="IPR013783">
    <property type="entry name" value="Ig-like_fold"/>
</dbReference>
<keyword evidence="1" id="KW-0645">Protease</keyword>
<evidence type="ECO:0000256" key="4">
    <source>
        <dbReference type="ARBA" id="ARBA00022833"/>
    </source>
</evidence>
<accession>A0A7X5BUY2</accession>